<sequence>MTSPLSSAAPSDAPASRPVLYRNGSVYSPADPFATALLVDGARVAWIGSEEAATSIQDASMDVVDLDGRLLAPGFVDSHVHVTETALALSTLDLGAASSLREALDAVAEAARTGTGPLLGSGWDESVWPERRAPTAEELDRAAGGREVYLTRVDVHSGVVSTALARRLELAGVEGWLGDGRVEHAAHDRVRAATREFGPGRRAELHRLALRHAASQGYVALAENNAEQIAPFEDLVRLVALAEHGVGAEGPSPRVLPYRGELVATAEEARAVAARFDAALAELIGRPVTARESLIGLAGDLCVDGALGSRTAALRAPYADAPRTSGDRYLDAEAVAAHLAATTEAGLQGGFHVIGDSGMDAALDGLDLAARRVGERALHSAGHRLEHAEMVDPAGIERLARHAVTVSLQPGFEAAWGGPGGLYEQRLGAERAAGMNPLASFYRAGVPVALGSDAPVLPLSPWETVRACLEHHDPEQRISARAAFLAHTRGAWRAARTPDPMQGQLAPGTPASFAVWEVESLMVQQAEGTGASWSTDPRARTPLLPALDGTAMPVCHQTVLDGTELYRSAQF</sequence>
<evidence type="ECO:0000259" key="1">
    <source>
        <dbReference type="Pfam" id="PF07969"/>
    </source>
</evidence>
<evidence type="ECO:0000313" key="2">
    <source>
        <dbReference type="EMBL" id="GGG68331.1"/>
    </source>
</evidence>
<keyword evidence="3" id="KW-1185">Reference proteome</keyword>
<dbReference type="PANTHER" id="PTHR22642:SF2">
    <property type="entry name" value="PROTEIN LONG AFTER FAR-RED 3"/>
    <property type="match status" value="1"/>
</dbReference>
<evidence type="ECO:0000313" key="3">
    <source>
        <dbReference type="Proteomes" id="UP000638848"/>
    </source>
</evidence>
<name>A0A917H632_9MICC</name>
<feature type="domain" description="Amidohydrolase 3" evidence="1">
    <location>
        <begin position="62"/>
        <end position="562"/>
    </location>
</feature>
<gene>
    <name evidence="2" type="ORF">GCM10011374_35840</name>
</gene>
<dbReference type="GO" id="GO:0016810">
    <property type="term" value="F:hydrolase activity, acting on carbon-nitrogen (but not peptide) bonds"/>
    <property type="evidence" value="ECO:0007669"/>
    <property type="project" value="InterPro"/>
</dbReference>
<dbReference type="RefSeq" id="WP_188539701.1">
    <property type="nucleotide sequence ID" value="NZ_BMEQ01000030.1"/>
</dbReference>
<accession>A0A917H632</accession>
<dbReference type="InterPro" id="IPR011059">
    <property type="entry name" value="Metal-dep_hydrolase_composite"/>
</dbReference>
<dbReference type="EMBL" id="BMEQ01000030">
    <property type="protein sequence ID" value="GGG68331.1"/>
    <property type="molecule type" value="Genomic_DNA"/>
</dbReference>
<dbReference type="InterPro" id="IPR013108">
    <property type="entry name" value="Amidohydro_3"/>
</dbReference>
<dbReference type="AlphaFoldDB" id="A0A917H632"/>
<protein>
    <submittedName>
        <fullName evidence="2">Amidohydrolase</fullName>
    </submittedName>
</protein>
<dbReference type="Gene3D" id="3.10.310.70">
    <property type="match status" value="1"/>
</dbReference>
<reference evidence="2" key="1">
    <citation type="journal article" date="2014" name="Int. J. Syst. Evol. Microbiol.">
        <title>Complete genome sequence of Corynebacterium casei LMG S-19264T (=DSM 44701T), isolated from a smear-ripened cheese.</title>
        <authorList>
            <consortium name="US DOE Joint Genome Institute (JGI-PGF)"/>
            <person name="Walter F."/>
            <person name="Albersmeier A."/>
            <person name="Kalinowski J."/>
            <person name="Ruckert C."/>
        </authorList>
    </citation>
    <scope>NUCLEOTIDE SEQUENCE</scope>
    <source>
        <strain evidence="2">CGMCC 1.12187</strain>
    </source>
</reference>
<dbReference type="InterPro" id="IPR032466">
    <property type="entry name" value="Metal_Hydrolase"/>
</dbReference>
<dbReference type="Proteomes" id="UP000638848">
    <property type="component" value="Unassembled WGS sequence"/>
</dbReference>
<dbReference type="PANTHER" id="PTHR22642">
    <property type="entry name" value="IMIDAZOLONEPROPIONASE"/>
    <property type="match status" value="1"/>
</dbReference>
<dbReference type="SUPFAM" id="SSF51556">
    <property type="entry name" value="Metallo-dependent hydrolases"/>
    <property type="match status" value="1"/>
</dbReference>
<dbReference type="Gene3D" id="3.20.20.140">
    <property type="entry name" value="Metal-dependent hydrolases"/>
    <property type="match status" value="1"/>
</dbReference>
<proteinExistence type="predicted"/>
<organism evidence="2 3">
    <name type="scientific">Kocuria dechangensis</name>
    <dbReference type="NCBI Taxonomy" id="1176249"/>
    <lineage>
        <taxon>Bacteria</taxon>
        <taxon>Bacillati</taxon>
        <taxon>Actinomycetota</taxon>
        <taxon>Actinomycetes</taxon>
        <taxon>Micrococcales</taxon>
        <taxon>Micrococcaceae</taxon>
        <taxon>Kocuria</taxon>
    </lineage>
</organism>
<dbReference type="SUPFAM" id="SSF51338">
    <property type="entry name" value="Composite domain of metallo-dependent hydrolases"/>
    <property type="match status" value="1"/>
</dbReference>
<dbReference type="Gene3D" id="2.30.40.10">
    <property type="entry name" value="Urease, subunit C, domain 1"/>
    <property type="match status" value="1"/>
</dbReference>
<reference evidence="2" key="2">
    <citation type="submission" date="2020-09" db="EMBL/GenBank/DDBJ databases">
        <authorList>
            <person name="Sun Q."/>
            <person name="Zhou Y."/>
        </authorList>
    </citation>
    <scope>NUCLEOTIDE SEQUENCE</scope>
    <source>
        <strain evidence="2">CGMCC 1.12187</strain>
    </source>
</reference>
<comment type="caution">
    <text evidence="2">The sequence shown here is derived from an EMBL/GenBank/DDBJ whole genome shotgun (WGS) entry which is preliminary data.</text>
</comment>
<dbReference type="Pfam" id="PF07969">
    <property type="entry name" value="Amidohydro_3"/>
    <property type="match status" value="1"/>
</dbReference>